<gene>
    <name evidence="1" type="ORF">O6H91_05G115600</name>
</gene>
<keyword evidence="2" id="KW-1185">Reference proteome</keyword>
<proteinExistence type="predicted"/>
<accession>A0ACC2DT79</accession>
<reference evidence="2" key="1">
    <citation type="journal article" date="2024" name="Proc. Natl. Acad. Sci. U.S.A.">
        <title>Extraordinary preservation of gene collinearity over three hundred million years revealed in homosporous lycophytes.</title>
        <authorList>
            <person name="Li C."/>
            <person name="Wickell D."/>
            <person name="Kuo L.Y."/>
            <person name="Chen X."/>
            <person name="Nie B."/>
            <person name="Liao X."/>
            <person name="Peng D."/>
            <person name="Ji J."/>
            <person name="Jenkins J."/>
            <person name="Williams M."/>
            <person name="Shu S."/>
            <person name="Plott C."/>
            <person name="Barry K."/>
            <person name="Rajasekar S."/>
            <person name="Grimwood J."/>
            <person name="Han X."/>
            <person name="Sun S."/>
            <person name="Hou Z."/>
            <person name="He W."/>
            <person name="Dai G."/>
            <person name="Sun C."/>
            <person name="Schmutz J."/>
            <person name="Leebens-Mack J.H."/>
            <person name="Li F.W."/>
            <person name="Wang L."/>
        </authorList>
    </citation>
    <scope>NUCLEOTIDE SEQUENCE [LARGE SCALE GENOMIC DNA]</scope>
    <source>
        <strain evidence="2">cv. PW_Plant_1</strain>
    </source>
</reference>
<evidence type="ECO:0000313" key="2">
    <source>
        <dbReference type="Proteomes" id="UP001162992"/>
    </source>
</evidence>
<protein>
    <submittedName>
        <fullName evidence="1">Uncharacterized protein</fullName>
    </submittedName>
</protein>
<dbReference type="EMBL" id="CM055096">
    <property type="protein sequence ID" value="KAJ7557192.1"/>
    <property type="molecule type" value="Genomic_DNA"/>
</dbReference>
<comment type="caution">
    <text evidence="1">The sequence shown here is derived from an EMBL/GenBank/DDBJ whole genome shotgun (WGS) entry which is preliminary data.</text>
</comment>
<organism evidence="1 2">
    <name type="scientific">Diphasiastrum complanatum</name>
    <name type="common">Issler's clubmoss</name>
    <name type="synonym">Lycopodium complanatum</name>
    <dbReference type="NCBI Taxonomy" id="34168"/>
    <lineage>
        <taxon>Eukaryota</taxon>
        <taxon>Viridiplantae</taxon>
        <taxon>Streptophyta</taxon>
        <taxon>Embryophyta</taxon>
        <taxon>Tracheophyta</taxon>
        <taxon>Lycopodiopsida</taxon>
        <taxon>Lycopodiales</taxon>
        <taxon>Lycopodiaceae</taxon>
        <taxon>Lycopodioideae</taxon>
        <taxon>Diphasiastrum</taxon>
    </lineage>
</organism>
<name>A0ACC2DT79_DIPCM</name>
<dbReference type="Proteomes" id="UP001162992">
    <property type="component" value="Chromosome 5"/>
</dbReference>
<evidence type="ECO:0000313" key="1">
    <source>
        <dbReference type="EMBL" id="KAJ7557192.1"/>
    </source>
</evidence>
<sequence length="119" mass="13211">MEMLPSNICVSTPKWYSCALLLSLLFFFFTHAECVRAVALTRDEADGSLKAHSISECIMSTSRILRRTNRAAGLTSGSHIAMLTKTGKILQKKALWAQRRLVFHRLPKGPTPRAAPNTP</sequence>